<keyword evidence="3" id="KW-1185">Reference proteome</keyword>
<evidence type="ECO:0000256" key="1">
    <source>
        <dbReference type="ARBA" id="ARBA00022801"/>
    </source>
</evidence>
<dbReference type="PRINTS" id="PR00413">
    <property type="entry name" value="HADHALOGNASE"/>
</dbReference>
<dbReference type="AlphaFoldDB" id="A0A8J3YBQ4"/>
<evidence type="ECO:0000313" key="2">
    <source>
        <dbReference type="EMBL" id="GIJ04825.1"/>
    </source>
</evidence>
<proteinExistence type="predicted"/>
<comment type="caution">
    <text evidence="2">The sequence shown here is derived from an EMBL/GenBank/DDBJ whole genome shotgun (WGS) entry which is preliminary data.</text>
</comment>
<dbReference type="GO" id="GO:0016787">
    <property type="term" value="F:hydrolase activity"/>
    <property type="evidence" value="ECO:0007669"/>
    <property type="project" value="UniProtKB-KW"/>
</dbReference>
<dbReference type="Proteomes" id="UP000652013">
    <property type="component" value="Unassembled WGS sequence"/>
</dbReference>
<gene>
    <name evidence="2" type="ORF">Sya03_41770</name>
</gene>
<dbReference type="InterPro" id="IPR006439">
    <property type="entry name" value="HAD-SF_hydro_IA"/>
</dbReference>
<dbReference type="Pfam" id="PF00702">
    <property type="entry name" value="Hydrolase"/>
    <property type="match status" value="1"/>
</dbReference>
<dbReference type="InterPro" id="IPR036412">
    <property type="entry name" value="HAD-like_sf"/>
</dbReference>
<dbReference type="InterPro" id="IPR051540">
    <property type="entry name" value="S-2-haloacid_dehalogenase"/>
</dbReference>
<accession>A0A8J3YBQ4</accession>
<evidence type="ECO:0000313" key="3">
    <source>
        <dbReference type="Proteomes" id="UP000652013"/>
    </source>
</evidence>
<dbReference type="InterPro" id="IPR023214">
    <property type="entry name" value="HAD_sf"/>
</dbReference>
<dbReference type="EMBL" id="BOOY01000030">
    <property type="protein sequence ID" value="GIJ04825.1"/>
    <property type="molecule type" value="Genomic_DNA"/>
</dbReference>
<organism evidence="2 3">
    <name type="scientific">Spirilliplanes yamanashiensis</name>
    <dbReference type="NCBI Taxonomy" id="42233"/>
    <lineage>
        <taxon>Bacteria</taxon>
        <taxon>Bacillati</taxon>
        <taxon>Actinomycetota</taxon>
        <taxon>Actinomycetes</taxon>
        <taxon>Micromonosporales</taxon>
        <taxon>Micromonosporaceae</taxon>
        <taxon>Spirilliplanes</taxon>
    </lineage>
</organism>
<dbReference type="SUPFAM" id="SSF56784">
    <property type="entry name" value="HAD-like"/>
    <property type="match status" value="1"/>
</dbReference>
<keyword evidence="1" id="KW-0378">Hydrolase</keyword>
<sequence length="254" mass="26700">MIARVRAIVLDFYCTLTDPAAEGGRRAAFAATAAALGVPADDFWAAMSGTFRDRIVGRYGGTRDTLRAMAARCGATVGDDTLDAALTVHRARAADLRPPRPEALAVLDELRGRGWRTALISDCASELVESWAGTPYAARIDVPVFSWRSGCRKPDPRLYAAAAAGLGVPAEACWYVGDGGGGELAGARAAGMRPVLVTNAAYPGAGAYRVDADPYRPADAVDDLTGLLNLCGHPIGVGRSRRPVRPDRSDLSSE</sequence>
<dbReference type="SFLD" id="SFLDG01129">
    <property type="entry name" value="C1.5:_HAD__Beta-PGM__Phosphata"/>
    <property type="match status" value="1"/>
</dbReference>
<evidence type="ECO:0008006" key="4">
    <source>
        <dbReference type="Google" id="ProtNLM"/>
    </source>
</evidence>
<name>A0A8J3YBQ4_9ACTN</name>
<dbReference type="Gene3D" id="3.40.50.1000">
    <property type="entry name" value="HAD superfamily/HAD-like"/>
    <property type="match status" value="1"/>
</dbReference>
<protein>
    <recommendedName>
        <fullName evidence="4">Hydrolase of the HAD superfamily</fullName>
    </recommendedName>
</protein>
<dbReference type="PANTHER" id="PTHR43316:SF3">
    <property type="entry name" value="HALOACID DEHALOGENASE, TYPE II (AFU_ORTHOLOGUE AFUA_2G07750)-RELATED"/>
    <property type="match status" value="1"/>
</dbReference>
<dbReference type="SFLD" id="SFLDS00003">
    <property type="entry name" value="Haloacid_Dehalogenase"/>
    <property type="match status" value="1"/>
</dbReference>
<reference evidence="2" key="1">
    <citation type="submission" date="2021-01" db="EMBL/GenBank/DDBJ databases">
        <title>Whole genome shotgun sequence of Spirilliplanes yamanashiensis NBRC 15828.</title>
        <authorList>
            <person name="Komaki H."/>
            <person name="Tamura T."/>
        </authorList>
    </citation>
    <scope>NUCLEOTIDE SEQUENCE</scope>
    <source>
        <strain evidence="2">NBRC 15828</strain>
    </source>
</reference>
<dbReference type="PANTHER" id="PTHR43316">
    <property type="entry name" value="HYDROLASE, HALOACID DELAHOGENASE-RELATED"/>
    <property type="match status" value="1"/>
</dbReference>